<dbReference type="OMA" id="NISATRW"/>
<protein>
    <recommendedName>
        <fullName evidence="3">NFACT RNA-binding domain-containing protein</fullName>
    </recommendedName>
</protein>
<keyword evidence="1" id="KW-0175">Coiled coil</keyword>
<evidence type="ECO:0000313" key="5">
    <source>
        <dbReference type="Proteomes" id="UP000054558"/>
    </source>
</evidence>
<dbReference type="InterPro" id="IPR008532">
    <property type="entry name" value="NFACT_RNA-bd"/>
</dbReference>
<dbReference type="FunFam" id="2.30.310.10:FF:000002">
    <property type="entry name" value="nuclear export mediator factor Nemf"/>
    <property type="match status" value="1"/>
</dbReference>
<dbReference type="AlphaFoldDB" id="A0A1Y1IPU9"/>
<organism evidence="4 5">
    <name type="scientific">Klebsormidium nitens</name>
    <name type="common">Green alga</name>
    <name type="synonym">Ulothrix nitens</name>
    <dbReference type="NCBI Taxonomy" id="105231"/>
    <lineage>
        <taxon>Eukaryota</taxon>
        <taxon>Viridiplantae</taxon>
        <taxon>Streptophyta</taxon>
        <taxon>Klebsormidiophyceae</taxon>
        <taxon>Klebsormidiales</taxon>
        <taxon>Klebsormidiaceae</taxon>
        <taxon>Klebsormidium</taxon>
    </lineage>
</organism>
<dbReference type="Pfam" id="PF05833">
    <property type="entry name" value="NFACT_N"/>
    <property type="match status" value="1"/>
</dbReference>
<feature type="compositionally biased region" description="Basic and acidic residues" evidence="2">
    <location>
        <begin position="190"/>
        <end position="230"/>
    </location>
</feature>
<dbReference type="Pfam" id="PF05670">
    <property type="entry name" value="NFACT-R_1"/>
    <property type="match status" value="1"/>
</dbReference>
<dbReference type="GO" id="GO:1990116">
    <property type="term" value="P:ribosome-associated ubiquitin-dependent protein catabolic process"/>
    <property type="evidence" value="ECO:0000318"/>
    <property type="project" value="GO_Central"/>
</dbReference>
<feature type="region of interest" description="Disordered" evidence="2">
    <location>
        <begin position="182"/>
        <end position="233"/>
    </location>
</feature>
<dbReference type="GO" id="GO:0000049">
    <property type="term" value="F:tRNA binding"/>
    <property type="evidence" value="ECO:0000318"/>
    <property type="project" value="GO_Central"/>
</dbReference>
<dbReference type="GO" id="GO:0072344">
    <property type="term" value="P:rescue of stalled ribosome"/>
    <property type="evidence" value="ECO:0000318"/>
    <property type="project" value="GO_Central"/>
</dbReference>
<dbReference type="GO" id="GO:1990112">
    <property type="term" value="C:RQC complex"/>
    <property type="evidence" value="ECO:0000318"/>
    <property type="project" value="GO_Central"/>
</dbReference>
<feature type="coiled-coil region" evidence="1">
    <location>
        <begin position="561"/>
        <end position="588"/>
    </location>
</feature>
<evidence type="ECO:0000313" key="4">
    <source>
        <dbReference type="EMBL" id="GAQ91519.1"/>
    </source>
</evidence>
<dbReference type="PANTHER" id="PTHR15239">
    <property type="entry name" value="NUCLEAR EXPORT MEDIATOR FACTOR NEMF"/>
    <property type="match status" value="1"/>
</dbReference>
<dbReference type="OrthoDB" id="207084at2759"/>
<feature type="region of interest" description="Disordered" evidence="2">
    <location>
        <begin position="319"/>
        <end position="370"/>
    </location>
</feature>
<feature type="domain" description="NFACT RNA-binding" evidence="3">
    <location>
        <begin position="606"/>
        <end position="717"/>
    </location>
</feature>
<proteinExistence type="predicted"/>
<dbReference type="GO" id="GO:0043023">
    <property type="term" value="F:ribosomal large subunit binding"/>
    <property type="evidence" value="ECO:0000318"/>
    <property type="project" value="GO_Central"/>
</dbReference>
<sequence length="748" mass="82374">MVKARMTTADVAAEIACLRRLIGMRVANVYDLNPKTYVVKLARSGGVTGSGESEKELLLLESGVRLHTTQFARDKSNTPSGITLKIRKHIRTRRLEDIRQLGVDRVIDFQFGLGDQAHHLIFELYASGNILLTDAVYNVLTLLRSHRDDEKGISMMAKHRYPIETCRPFHRTTLEQITAALEGAGAQNETEGRSDKVDGTGTGEGKEGEADKGDRKEGSGSRKEKKDAKEGSPTLKDVLGQVLGYGPTLCEHCILDAGLIPSSRVLERGGKLSEAQVGELLAAVARFEDWLEPTREKPSEGFIVFQRPKAPSAVVVNAEKRGKKGKKGKGSAAVAEDVAPEPEQKEPLKATTDTAAPSEASAEGKPADGVKADGPVKLYDEFTPLLLKQHVGREWVRFETFDAAMDEFFSKVEGQKLEQQQKQQEVAALSRLDKIKADQSNRVQALQATVEQSVRKAELIEYNLDEVDSAIGAVRSALANGMDWADLKQMVKEERKAGNPVAGLIHSMQLEKNQITLLLSNNLDDMVEEEKTRPVDKVEVDISLSAFANARLHFDTKKKHAIKQQKTVDATERALKAAEKKTAEQLAQVRSMAKLTSLRKVHWFEKFHWFVSSENYLVLAGRDAQQNEQLVKKHLGKGDVYVHADLHGAATCIVKNANPEAPVPPLTLIQAGIMSVCRSSAWDAKIVTSAWWVHSHQVSKTAPTGEYLTVGSFMVRGKKNFLPPSPLVMGFGFLFRLEESCLAAHLGE</sequence>
<reference evidence="4 5" key="1">
    <citation type="journal article" date="2014" name="Nat. Commun.">
        <title>Klebsormidium flaccidum genome reveals primary factors for plant terrestrial adaptation.</title>
        <authorList>
            <person name="Hori K."/>
            <person name="Maruyama F."/>
            <person name="Fujisawa T."/>
            <person name="Togashi T."/>
            <person name="Yamamoto N."/>
            <person name="Seo M."/>
            <person name="Sato S."/>
            <person name="Yamada T."/>
            <person name="Mori H."/>
            <person name="Tajima N."/>
            <person name="Moriyama T."/>
            <person name="Ikeuchi M."/>
            <person name="Watanabe M."/>
            <person name="Wada H."/>
            <person name="Kobayashi K."/>
            <person name="Saito M."/>
            <person name="Masuda T."/>
            <person name="Sasaki-Sekimoto Y."/>
            <person name="Mashiguchi K."/>
            <person name="Awai K."/>
            <person name="Shimojima M."/>
            <person name="Masuda S."/>
            <person name="Iwai M."/>
            <person name="Nobusawa T."/>
            <person name="Narise T."/>
            <person name="Kondo S."/>
            <person name="Saito H."/>
            <person name="Sato R."/>
            <person name="Murakawa M."/>
            <person name="Ihara Y."/>
            <person name="Oshima-Yamada Y."/>
            <person name="Ohtaka K."/>
            <person name="Satoh M."/>
            <person name="Sonobe K."/>
            <person name="Ishii M."/>
            <person name="Ohtani R."/>
            <person name="Kanamori-Sato M."/>
            <person name="Honoki R."/>
            <person name="Miyazaki D."/>
            <person name="Mochizuki H."/>
            <person name="Umetsu J."/>
            <person name="Higashi K."/>
            <person name="Shibata D."/>
            <person name="Kamiya Y."/>
            <person name="Sato N."/>
            <person name="Nakamura Y."/>
            <person name="Tabata S."/>
            <person name="Ida S."/>
            <person name="Kurokawa K."/>
            <person name="Ohta H."/>
        </authorList>
    </citation>
    <scope>NUCLEOTIDE SEQUENCE [LARGE SCALE GENOMIC DNA]</scope>
    <source>
        <strain evidence="4 5">NIES-2285</strain>
    </source>
</reference>
<dbReference type="Proteomes" id="UP000054558">
    <property type="component" value="Unassembled WGS sequence"/>
</dbReference>
<dbReference type="EMBL" id="DF237748">
    <property type="protein sequence ID" value="GAQ91519.1"/>
    <property type="molecule type" value="Genomic_DNA"/>
</dbReference>
<gene>
    <name evidence="4" type="ORF">KFL_007990050</name>
</gene>
<accession>A0A1Y1IPU9</accession>
<evidence type="ECO:0000259" key="3">
    <source>
        <dbReference type="Pfam" id="PF05670"/>
    </source>
</evidence>
<evidence type="ECO:0000256" key="1">
    <source>
        <dbReference type="SAM" id="Coils"/>
    </source>
</evidence>
<dbReference type="Gene3D" id="2.30.310.10">
    <property type="entry name" value="ibrinogen binding protein from staphylococcus aureus domain"/>
    <property type="match status" value="1"/>
</dbReference>
<keyword evidence="5" id="KW-1185">Reference proteome</keyword>
<dbReference type="PANTHER" id="PTHR15239:SF6">
    <property type="entry name" value="RIBOSOME QUALITY CONTROL COMPLEX SUBUNIT NEMF"/>
    <property type="match status" value="1"/>
</dbReference>
<evidence type="ECO:0000256" key="2">
    <source>
        <dbReference type="SAM" id="MobiDB-lite"/>
    </source>
</evidence>
<name>A0A1Y1IPU9_KLENI</name>
<dbReference type="STRING" id="105231.A0A1Y1IPU9"/>
<dbReference type="InterPro" id="IPR051608">
    <property type="entry name" value="RQC_Subunit_NEMF"/>
</dbReference>